<dbReference type="CDD" id="cd00761">
    <property type="entry name" value="Glyco_tranf_GTA_type"/>
    <property type="match status" value="1"/>
</dbReference>
<dbReference type="Pfam" id="PF00535">
    <property type="entry name" value="Glycos_transf_2"/>
    <property type="match status" value="1"/>
</dbReference>
<dbReference type="SUPFAM" id="SSF53448">
    <property type="entry name" value="Nucleotide-diphospho-sugar transferases"/>
    <property type="match status" value="1"/>
</dbReference>
<dbReference type="InterPro" id="IPR029044">
    <property type="entry name" value="Nucleotide-diphossugar_trans"/>
</dbReference>
<dbReference type="EMBL" id="MDZA01000088">
    <property type="protein sequence ID" value="OGX91079.1"/>
    <property type="molecule type" value="Genomic_DNA"/>
</dbReference>
<dbReference type="PANTHER" id="PTHR22916">
    <property type="entry name" value="GLYCOSYLTRANSFERASE"/>
    <property type="match status" value="1"/>
</dbReference>
<protein>
    <recommendedName>
        <fullName evidence="1">Glycosyltransferase 2-like domain-containing protein</fullName>
    </recommendedName>
</protein>
<evidence type="ECO:0000313" key="2">
    <source>
        <dbReference type="EMBL" id="OGX91079.1"/>
    </source>
</evidence>
<name>A0A1G1TJP5_9BACT</name>
<feature type="domain" description="Glycosyltransferase 2-like" evidence="1">
    <location>
        <begin position="6"/>
        <end position="116"/>
    </location>
</feature>
<comment type="caution">
    <text evidence="2">The sequence shown here is derived from an EMBL/GenBank/DDBJ whole genome shotgun (WGS) entry which is preliminary data.</text>
</comment>
<dbReference type="InterPro" id="IPR001173">
    <property type="entry name" value="Glyco_trans_2-like"/>
</dbReference>
<proteinExistence type="predicted"/>
<dbReference type="GO" id="GO:0016758">
    <property type="term" value="F:hexosyltransferase activity"/>
    <property type="evidence" value="ECO:0007669"/>
    <property type="project" value="UniProtKB-ARBA"/>
</dbReference>
<dbReference type="Proteomes" id="UP000177506">
    <property type="component" value="Unassembled WGS sequence"/>
</dbReference>
<dbReference type="RefSeq" id="WP_070742270.1">
    <property type="nucleotide sequence ID" value="NZ_MDZA01000088.1"/>
</dbReference>
<accession>A0A1G1TJP5</accession>
<organism evidence="2 3">
    <name type="scientific">Hymenobacter coccineus</name>
    <dbReference type="NCBI Taxonomy" id="1908235"/>
    <lineage>
        <taxon>Bacteria</taxon>
        <taxon>Pseudomonadati</taxon>
        <taxon>Bacteroidota</taxon>
        <taxon>Cytophagia</taxon>
        <taxon>Cytophagales</taxon>
        <taxon>Hymenobacteraceae</taxon>
        <taxon>Hymenobacter</taxon>
    </lineage>
</organism>
<sequence>MSPKVTVIIPNYNHARYLPQRIESVLNQTFQDIEVILMDDCSPDNSRNIIEHYAVQNERIHVVFNEQNSGSTFKQWNKGFSLAKGEYIWIAESDDYADTNFLETLVKQLDQDPRIGLAYCDSNTVDENNAPINALNNFYSELDPVLWTQDFVVDGRELITGFMSYRNIIPNASAVVIRKSVIDKVGKADEKFKINGDWVFWAAIIADVKVAFVAEKLNYFRFHLNNVRSKTLAKGVALSERSTVLRAMQKYGKGNGKFFDIAVNDLVNTWFSEMILNNIPLKTHMKIFSNLKKVNTKFSKDFLTCLNKYFISNNLSGLRQFLGDGLLYKVLRK</sequence>
<dbReference type="AlphaFoldDB" id="A0A1G1TJP5"/>
<evidence type="ECO:0000259" key="1">
    <source>
        <dbReference type="Pfam" id="PF00535"/>
    </source>
</evidence>
<gene>
    <name evidence="2" type="ORF">BEN49_05405</name>
</gene>
<keyword evidence="3" id="KW-1185">Reference proteome</keyword>
<dbReference type="Gene3D" id="3.90.550.10">
    <property type="entry name" value="Spore Coat Polysaccharide Biosynthesis Protein SpsA, Chain A"/>
    <property type="match status" value="1"/>
</dbReference>
<dbReference type="PANTHER" id="PTHR22916:SF3">
    <property type="entry name" value="UDP-GLCNAC:BETAGAL BETA-1,3-N-ACETYLGLUCOSAMINYLTRANSFERASE-LIKE PROTEIN 1"/>
    <property type="match status" value="1"/>
</dbReference>
<dbReference type="OrthoDB" id="9815829at2"/>
<evidence type="ECO:0000313" key="3">
    <source>
        <dbReference type="Proteomes" id="UP000177506"/>
    </source>
</evidence>
<reference evidence="2 3" key="1">
    <citation type="submission" date="2016-08" db="EMBL/GenBank/DDBJ databases">
        <title>Hymenobacter coccineus sp. nov., Hymenobacter lapidarius sp. nov. and Hymenobacter glacialis sp. nov., isolated from Antarctic soil.</title>
        <authorList>
            <person name="Sedlacek I."/>
            <person name="Kralova S."/>
            <person name="Kyrova K."/>
            <person name="Maslanova I."/>
            <person name="Stankova E."/>
            <person name="Vrbovska V."/>
            <person name="Nemec M."/>
            <person name="Bartak M."/>
            <person name="Svec P."/>
            <person name="Busse H.-J."/>
            <person name="Pantucek R."/>
        </authorList>
    </citation>
    <scope>NUCLEOTIDE SEQUENCE [LARGE SCALE GENOMIC DNA]</scope>
    <source>
        <strain evidence="2 3">CCM 8649</strain>
    </source>
</reference>